<dbReference type="EMBL" id="BAAADN010000096">
    <property type="protein sequence ID" value="GAA0478872.1"/>
    <property type="molecule type" value="Genomic_DNA"/>
</dbReference>
<keyword evidence="4" id="KW-1185">Reference proteome</keyword>
<reference evidence="2" key="1">
    <citation type="journal article" date="2014" name="Int. J. Syst. Evol. Microbiol.">
        <title>Complete genome sequence of Corynebacterium casei LMG S-19264T (=DSM 44701T), isolated from a smear-ripened cheese.</title>
        <authorList>
            <consortium name="US DOE Joint Genome Institute (JGI-PGF)"/>
            <person name="Walter F."/>
            <person name="Albersmeier A."/>
            <person name="Kalinowski J."/>
            <person name="Ruckert C."/>
        </authorList>
    </citation>
    <scope>NUCLEOTIDE SEQUENCE</scope>
    <source>
        <strain evidence="2">JCM 12289</strain>
    </source>
</reference>
<dbReference type="Pfam" id="PF00753">
    <property type="entry name" value="Lactamase_B"/>
    <property type="match status" value="1"/>
</dbReference>
<reference evidence="2" key="3">
    <citation type="submission" date="2023-12" db="EMBL/GenBank/DDBJ databases">
        <authorList>
            <person name="Sun Q."/>
            <person name="Inoue M."/>
        </authorList>
    </citation>
    <scope>NUCLEOTIDE SEQUENCE</scope>
    <source>
        <strain evidence="2">JCM 12289</strain>
    </source>
</reference>
<dbReference type="KEGG" id="hdo:MUK72_13480"/>
<gene>
    <name evidence="2" type="ORF">GCM10008985_38830</name>
    <name evidence="3" type="ORF">MUK72_13480</name>
</gene>
<protein>
    <submittedName>
        <fullName evidence="2">MBL fold metallo-hydrolase</fullName>
    </submittedName>
</protein>
<dbReference type="Proteomes" id="UP000830542">
    <property type="component" value="Chromosome"/>
</dbReference>
<evidence type="ECO:0000313" key="4">
    <source>
        <dbReference type="Proteomes" id="UP000830542"/>
    </source>
</evidence>
<name>A0AAV3SMX5_HALDO</name>
<dbReference type="AlphaFoldDB" id="A0AAV3SMX5"/>
<accession>A0AAV3SMX5</accession>
<feature type="domain" description="Metallo-beta-lactamase" evidence="1">
    <location>
        <begin position="14"/>
        <end position="228"/>
    </location>
</feature>
<dbReference type="SMART" id="SM00849">
    <property type="entry name" value="Lactamase_B"/>
    <property type="match status" value="1"/>
</dbReference>
<dbReference type="RefSeq" id="WP_244702003.1">
    <property type="nucleotide sequence ID" value="NZ_BAAADN010000096.1"/>
</dbReference>
<dbReference type="Proteomes" id="UP001500962">
    <property type="component" value="Unassembled WGS sequence"/>
</dbReference>
<dbReference type="PANTHER" id="PTHR23131:SF4">
    <property type="entry name" value="METALLO-BETA-LACTAMASE SUPERFAMILY POTEIN"/>
    <property type="match status" value="1"/>
</dbReference>
<reference evidence="3" key="2">
    <citation type="submission" date="2022-04" db="EMBL/GenBank/DDBJ databases">
        <title>Sequencing and genomic assembly of Halococcus dombrowskii.</title>
        <authorList>
            <person name="Lim S.W."/>
            <person name="MacLea K.S."/>
        </authorList>
    </citation>
    <scope>NUCLEOTIDE SEQUENCE</scope>
    <source>
        <strain evidence="3">H4</strain>
    </source>
</reference>
<evidence type="ECO:0000313" key="5">
    <source>
        <dbReference type="Proteomes" id="UP001500962"/>
    </source>
</evidence>
<dbReference type="Gene3D" id="3.60.15.10">
    <property type="entry name" value="Ribonuclease Z/Hydroxyacylglutathione hydrolase-like"/>
    <property type="match status" value="1"/>
</dbReference>
<proteinExistence type="predicted"/>
<dbReference type="InterPro" id="IPR001279">
    <property type="entry name" value="Metallo-B-lactamas"/>
</dbReference>
<dbReference type="SUPFAM" id="SSF56281">
    <property type="entry name" value="Metallo-hydrolase/oxidoreductase"/>
    <property type="match status" value="1"/>
</dbReference>
<evidence type="ECO:0000313" key="3">
    <source>
        <dbReference type="EMBL" id="UOO94968.1"/>
    </source>
</evidence>
<evidence type="ECO:0000259" key="1">
    <source>
        <dbReference type="SMART" id="SM00849"/>
    </source>
</evidence>
<organism evidence="2 5">
    <name type="scientific">Halococcus dombrowskii</name>
    <dbReference type="NCBI Taxonomy" id="179637"/>
    <lineage>
        <taxon>Archaea</taxon>
        <taxon>Methanobacteriati</taxon>
        <taxon>Methanobacteriota</taxon>
        <taxon>Stenosarchaea group</taxon>
        <taxon>Halobacteria</taxon>
        <taxon>Halobacteriales</taxon>
        <taxon>Halococcaceae</taxon>
        <taxon>Halococcus</taxon>
    </lineage>
</organism>
<dbReference type="InterPro" id="IPR036866">
    <property type="entry name" value="RibonucZ/Hydroxyglut_hydro"/>
</dbReference>
<dbReference type="EMBL" id="CP095005">
    <property type="protein sequence ID" value="UOO94968.1"/>
    <property type="molecule type" value="Genomic_DNA"/>
</dbReference>
<sequence>MERITLENTVFEGLNNVYVFGAASDAPTLIDTGVAMPETREQLEDGLADAGVAIADIEQILLTHWHGDHAGLAGELQEESGATVRAHTADAPLIGGEEDAWEAMDERQRDLLDEWGMPADPRAELLGFLDGSLQGTPPTVEPFEDGARFDTPEGTLEALHLPGHAAGLAGFAFDGTDGRELFSGDALLPHYTPNVGGADVRVERPLANYLDTLSDIVNAEFARAWPGHRDPIDDPAGRAREIIVHHRERTGNVLDVLREHGPASAWTVSAHLFGDLSAIHILHGPGEAYAHLEHLSAHGVTERTDDGYRLLDSDPDLDELFPAVEA</sequence>
<dbReference type="PANTHER" id="PTHR23131">
    <property type="entry name" value="ENDORIBONUCLEASE LACTB2"/>
    <property type="match status" value="1"/>
</dbReference>
<dbReference type="CDD" id="cd07725">
    <property type="entry name" value="TTHA1429-like_MBL-fold"/>
    <property type="match status" value="1"/>
</dbReference>
<dbReference type="InterPro" id="IPR050662">
    <property type="entry name" value="Sec-metab_biosynth-thioest"/>
</dbReference>
<dbReference type="GeneID" id="71762878"/>
<evidence type="ECO:0000313" key="2">
    <source>
        <dbReference type="EMBL" id="GAA0478872.1"/>
    </source>
</evidence>